<reference evidence="1" key="5">
    <citation type="journal article" date="2001" name="Nature">
        <title>Functional annotation of a full-length mouse cDNA collection.</title>
        <authorList>
            <consortium name="The RIKEN Genome Exploration Research Group Phase II Team and the FANTOM Consortium"/>
        </authorList>
    </citation>
    <scope>NUCLEOTIDE SEQUENCE</scope>
    <source>
        <strain evidence="1">C57BL/6J</strain>
        <tissue evidence="1">Testis</tissue>
    </source>
</reference>
<reference evidence="1" key="1">
    <citation type="journal article" date="1999" name="Methods Enzymol.">
        <title>High-efficiency full-length cDNA cloning.</title>
        <authorList>
            <person name="Carninci P."/>
            <person name="Hayashizaki Y."/>
        </authorList>
    </citation>
    <scope>NUCLEOTIDE SEQUENCE</scope>
    <source>
        <strain evidence="1">C57BL/6J</strain>
        <tissue evidence="1">Testis</tissue>
    </source>
</reference>
<evidence type="ECO:0000313" key="2">
    <source>
        <dbReference type="MGI" id="MGI:1922276"/>
    </source>
</evidence>
<proteinExistence type="evidence at transcript level"/>
<reference evidence="1" key="6">
    <citation type="journal article" date="2002" name="Nature">
        <title>Analysis of the mouse transcriptome based on functional annotation of 60,770 full-length cDNAs.</title>
        <authorList>
            <consortium name="The FANTOM Consortium and the RIKEN Genome Exploration Research Group Phase I and II Team"/>
        </authorList>
    </citation>
    <scope>NUCLEOTIDE SEQUENCE</scope>
    <source>
        <strain evidence="1">C57BL/6J</strain>
        <tissue evidence="1">Testis</tissue>
    </source>
</reference>
<dbReference type="AlphaFoldDB" id="Q9D5C1"/>
<reference evidence="1" key="4">
    <citation type="submission" date="2000-07" db="EMBL/GenBank/DDBJ databases">
        <authorList>
            <person name="Adachi J."/>
            <person name="Aizawa K."/>
            <person name="Akahira S."/>
            <person name="Akimura T."/>
            <person name="Arai A."/>
            <person name="Aono H."/>
            <person name="Arakawa T."/>
            <person name="Bono H."/>
            <person name="Carninci P."/>
            <person name="Fukuda S."/>
            <person name="Fukunishi Y."/>
            <person name="Furuno M."/>
            <person name="Hanagaki T."/>
            <person name="Hara A."/>
            <person name="Hayatsu N."/>
            <person name="Hiramoto K."/>
            <person name="Hiraoka T."/>
            <person name="Hori F."/>
            <person name="Imotani K."/>
            <person name="Ishii Y."/>
            <person name="Itoh M."/>
            <person name="Izawa M."/>
            <person name="Kasukawa T."/>
            <person name="Kato H."/>
            <person name="Kawai J."/>
            <person name="Kojima Y."/>
            <person name="Konno H."/>
            <person name="Kouda M."/>
            <person name="Koya S."/>
            <person name="Kurihara C."/>
            <person name="Matsuyama T."/>
            <person name="Miyazaki A."/>
            <person name="Nishi K."/>
            <person name="Nomura K."/>
            <person name="Numazaki R."/>
            <person name="Ohno M."/>
            <person name="Okazaki Y."/>
            <person name="Okido T."/>
            <person name="Owa C."/>
            <person name="Saito H."/>
            <person name="Saito R."/>
            <person name="Sakai C."/>
            <person name="Sakai K."/>
            <person name="Sano H."/>
            <person name="Sasaki D."/>
            <person name="Shibata K."/>
            <person name="Shibata Y."/>
            <person name="Shinagawa A."/>
            <person name="Shiraki T."/>
            <person name="Sogabe Y."/>
            <person name="Suzuki H."/>
            <person name="Tagami M."/>
            <person name="Tagawa A."/>
            <person name="Takahashi F."/>
            <person name="Tanaka T."/>
            <person name="Tejima Y."/>
            <person name="Toya T."/>
            <person name="Yamamura T."/>
            <person name="Yasunishi A."/>
            <person name="Yoshida K."/>
            <person name="Yoshino M."/>
            <person name="Muramatsu M."/>
            <person name="Hayashizaki Y."/>
        </authorList>
    </citation>
    <scope>NUCLEOTIDE SEQUENCE</scope>
    <source>
        <strain evidence="1">C57BL/6J</strain>
        <tissue evidence="1">Testis</tissue>
    </source>
</reference>
<name>Q9D5C1_MOUSE</name>
<accession>Q9D5C1</accession>
<dbReference type="EMBL" id="AK015513">
    <property type="protein sequence ID" value="BAB29878.1"/>
    <property type="molecule type" value="mRNA"/>
</dbReference>
<reference evidence="1" key="7">
    <citation type="journal article" date="2005" name="Science">
        <title>The Transcriptional Landscape of the Mammalian Genome.</title>
        <authorList>
            <consortium name="The FANTOM Consortium"/>
            <consortium name="Riken Genome Exploration Research Group and Genome Science Group (Genome Network Project Core Group)"/>
        </authorList>
    </citation>
    <scope>NUCLEOTIDE SEQUENCE</scope>
    <source>
        <strain evidence="1">C57BL/6J</strain>
        <tissue evidence="1">Testis</tissue>
    </source>
</reference>
<reference evidence="1" key="3">
    <citation type="journal article" date="2000" name="Genome Res.">
        <title>RIKEN integrated sequence analysis (RISA) system--384-format sequencing pipeline with 384 multicapillary sequencer.</title>
        <authorList>
            <person name="Shibata K."/>
            <person name="Itoh M."/>
            <person name="Aizawa K."/>
            <person name="Nagaoka S."/>
            <person name="Sasaki N."/>
            <person name="Carninci P."/>
            <person name="Konno H."/>
            <person name="Akiyama J."/>
            <person name="Nishi K."/>
            <person name="Kitsunai T."/>
            <person name="Tashiro H."/>
            <person name="Itoh M."/>
            <person name="Sumi N."/>
            <person name="Ishii Y."/>
            <person name="Nakamura S."/>
            <person name="Hazama M."/>
            <person name="Nishine T."/>
            <person name="Harada A."/>
            <person name="Yamamoto R."/>
            <person name="Matsumoto H."/>
            <person name="Sakaguchi S."/>
            <person name="Ikegami T."/>
            <person name="Kashiwagi K."/>
            <person name="Fujiwake S."/>
            <person name="Inoue K."/>
            <person name="Togawa Y."/>
            <person name="Izawa M."/>
            <person name="Ohara E."/>
            <person name="Watahiki M."/>
            <person name="Yoneda Y."/>
            <person name="Ishikawa T."/>
            <person name="Ozawa K."/>
            <person name="Tanaka T."/>
            <person name="Matsuura S."/>
            <person name="Kawai J."/>
            <person name="Okazaki Y."/>
            <person name="Muramatsu M."/>
            <person name="Inoue Y."/>
            <person name="Kira A."/>
            <person name="Hayashizaki Y."/>
        </authorList>
    </citation>
    <scope>NUCLEOTIDE SEQUENCE</scope>
    <source>
        <strain evidence="1">C57BL/6J</strain>
        <tissue evidence="1">Testis</tissue>
    </source>
</reference>
<gene>
    <name evidence="2" type="primary">4930466F19Rik</name>
</gene>
<evidence type="ECO:0000313" key="1">
    <source>
        <dbReference type="EMBL" id="BAB29878.1"/>
    </source>
</evidence>
<organism evidence="1">
    <name type="scientific">Mus musculus</name>
    <name type="common">Mouse</name>
    <dbReference type="NCBI Taxonomy" id="10090"/>
    <lineage>
        <taxon>Eukaryota</taxon>
        <taxon>Metazoa</taxon>
        <taxon>Chordata</taxon>
        <taxon>Craniata</taxon>
        <taxon>Vertebrata</taxon>
        <taxon>Euteleostomi</taxon>
        <taxon>Mammalia</taxon>
        <taxon>Eutheria</taxon>
        <taxon>Euarchontoglires</taxon>
        <taxon>Glires</taxon>
        <taxon>Rodentia</taxon>
        <taxon>Myomorpha</taxon>
        <taxon>Muroidea</taxon>
        <taxon>Muridae</taxon>
        <taxon>Murinae</taxon>
        <taxon>Mus</taxon>
        <taxon>Mus</taxon>
    </lineage>
</organism>
<reference evidence="1" key="8">
    <citation type="journal article" date="2005" name="Science">
        <title>Antisense Transcription in the Mammalian Transcriptome.</title>
        <authorList>
            <consortium name="RIKEN Genome Exploration Research Group and Genome Science Group (Genome Network Project Core Group) and the FANTOM Consortium"/>
        </authorList>
    </citation>
    <scope>NUCLEOTIDE SEQUENCE</scope>
    <source>
        <strain evidence="1">C57BL/6J</strain>
        <tissue evidence="1">Testis</tissue>
    </source>
</reference>
<dbReference type="MGI" id="MGI:1922276">
    <property type="gene designation" value="4930466F19Rik"/>
</dbReference>
<reference evidence="1" key="2">
    <citation type="journal article" date="2000" name="Genome Res.">
        <title>Normalization and subtraction of cap-trapper-selected cDNAs to prepare full-length cDNA libraries for rapid discovery of new genes.</title>
        <authorList>
            <person name="Carninci P."/>
            <person name="Shibata Y."/>
            <person name="Hayatsu N."/>
            <person name="Sugahara Y."/>
            <person name="Shibata K."/>
            <person name="Itoh M."/>
            <person name="Konno H."/>
            <person name="Okazaki Y."/>
            <person name="Muramatsu M."/>
            <person name="Hayashizaki Y."/>
        </authorList>
    </citation>
    <scope>NUCLEOTIDE SEQUENCE</scope>
    <source>
        <strain evidence="1">C57BL/6J</strain>
        <tissue evidence="1">Testis</tissue>
    </source>
</reference>
<sequence length="130" mass="15136">MNLAEESRQRVTWRMSILGGSYRNHRLGALWHVCVEHNHLQFALLAQFHLGFTGKREWPVLCLLCGWLSKLHFTTHYQPLLPVPHPSHKSSLHPTFPFFFEKRKSPFWVSLPPTNSHSIKLALSLIFSLL</sequence>
<dbReference type="AGR" id="MGI:1922276"/>
<protein>
    <submittedName>
        <fullName evidence="1">Uncharacterized protein</fullName>
    </submittedName>
</protein>